<sequence length="176" mass="19365">RYMAVAFAKQLPSAGYCLGSSHHDHPLPLQISSAFSCRPKIINLALKIGPRCPQQRSKISVFRPVAIEKGSHSPSAADSPEGGVDFDTSGKPEPFSSSTKENSDNKVHTLDLNLPRRSLLVSFTCDACSSRTKRVINRHAYERGTVFVQCAGCEAYHKLVDNLGLVVEYDFRDDLD</sequence>
<keyword evidence="1" id="KW-0862">Zinc</keyword>
<dbReference type="Pfam" id="PF05180">
    <property type="entry name" value="zf-DNL"/>
    <property type="match status" value="1"/>
</dbReference>
<feature type="non-terminal residue" evidence="4">
    <location>
        <position position="176"/>
    </location>
</feature>
<dbReference type="GO" id="GO:0051087">
    <property type="term" value="F:protein-folding chaperone binding"/>
    <property type="evidence" value="ECO:0007669"/>
    <property type="project" value="TreeGrafter"/>
</dbReference>
<evidence type="ECO:0000256" key="1">
    <source>
        <dbReference type="PROSITE-ProRule" id="PRU00834"/>
    </source>
</evidence>
<dbReference type="GO" id="GO:0030150">
    <property type="term" value="P:protein import into mitochondrial matrix"/>
    <property type="evidence" value="ECO:0007669"/>
    <property type="project" value="TreeGrafter"/>
</dbReference>
<name>A0AA38FCF5_TAXCH</name>
<dbReference type="InterPro" id="IPR007853">
    <property type="entry name" value="Znf_DNL-typ"/>
</dbReference>
<evidence type="ECO:0000313" key="4">
    <source>
        <dbReference type="EMBL" id="KAH9297518.1"/>
    </source>
</evidence>
<dbReference type="GO" id="GO:0006457">
    <property type="term" value="P:protein folding"/>
    <property type="evidence" value="ECO:0007669"/>
    <property type="project" value="TreeGrafter"/>
</dbReference>
<dbReference type="Proteomes" id="UP000824469">
    <property type="component" value="Unassembled WGS sequence"/>
</dbReference>
<evidence type="ECO:0000256" key="2">
    <source>
        <dbReference type="SAM" id="MobiDB-lite"/>
    </source>
</evidence>
<gene>
    <name evidence="4" type="ORF">KI387_029200</name>
</gene>
<proteinExistence type="predicted"/>
<comment type="caution">
    <text evidence="4">The sequence shown here is derived from an EMBL/GenBank/DDBJ whole genome shotgun (WGS) entry which is preliminary data.</text>
</comment>
<dbReference type="PANTHER" id="PTHR20922:SF19">
    <property type="entry name" value="F24J5.3"/>
    <property type="match status" value="1"/>
</dbReference>
<dbReference type="PANTHER" id="PTHR20922">
    <property type="entry name" value="DNL-TYPE ZINC FINGER PROTEIN"/>
    <property type="match status" value="1"/>
</dbReference>
<dbReference type="PROSITE" id="PS51501">
    <property type="entry name" value="ZF_DNL"/>
    <property type="match status" value="1"/>
</dbReference>
<feature type="non-terminal residue" evidence="4">
    <location>
        <position position="1"/>
    </location>
</feature>
<feature type="region of interest" description="Disordered" evidence="2">
    <location>
        <begin position="70"/>
        <end position="107"/>
    </location>
</feature>
<feature type="domain" description="DNL-type" evidence="3">
    <location>
        <begin position="114"/>
        <end position="176"/>
    </location>
</feature>
<dbReference type="GO" id="GO:0005739">
    <property type="term" value="C:mitochondrion"/>
    <property type="evidence" value="ECO:0007669"/>
    <property type="project" value="TreeGrafter"/>
</dbReference>
<keyword evidence="1" id="KW-0479">Metal-binding</keyword>
<dbReference type="InterPro" id="IPR024158">
    <property type="entry name" value="Mt_import_TIM15"/>
</dbReference>
<dbReference type="AlphaFoldDB" id="A0AA38FCF5"/>
<reference evidence="4 5" key="1">
    <citation type="journal article" date="2021" name="Nat. Plants">
        <title>The Taxus genome provides insights into paclitaxel biosynthesis.</title>
        <authorList>
            <person name="Xiong X."/>
            <person name="Gou J."/>
            <person name="Liao Q."/>
            <person name="Li Y."/>
            <person name="Zhou Q."/>
            <person name="Bi G."/>
            <person name="Li C."/>
            <person name="Du R."/>
            <person name="Wang X."/>
            <person name="Sun T."/>
            <person name="Guo L."/>
            <person name="Liang H."/>
            <person name="Lu P."/>
            <person name="Wu Y."/>
            <person name="Zhang Z."/>
            <person name="Ro D.K."/>
            <person name="Shang Y."/>
            <person name="Huang S."/>
            <person name="Yan J."/>
        </authorList>
    </citation>
    <scope>NUCLEOTIDE SEQUENCE [LARGE SCALE GENOMIC DNA]</scope>
    <source>
        <strain evidence="4">Ta-2019</strain>
    </source>
</reference>
<evidence type="ECO:0000313" key="5">
    <source>
        <dbReference type="Proteomes" id="UP000824469"/>
    </source>
</evidence>
<organism evidence="4 5">
    <name type="scientific">Taxus chinensis</name>
    <name type="common">Chinese yew</name>
    <name type="synonym">Taxus wallichiana var. chinensis</name>
    <dbReference type="NCBI Taxonomy" id="29808"/>
    <lineage>
        <taxon>Eukaryota</taxon>
        <taxon>Viridiplantae</taxon>
        <taxon>Streptophyta</taxon>
        <taxon>Embryophyta</taxon>
        <taxon>Tracheophyta</taxon>
        <taxon>Spermatophyta</taxon>
        <taxon>Pinopsida</taxon>
        <taxon>Pinidae</taxon>
        <taxon>Conifers II</taxon>
        <taxon>Cupressales</taxon>
        <taxon>Taxaceae</taxon>
        <taxon>Taxus</taxon>
    </lineage>
</organism>
<keyword evidence="1" id="KW-0863">Zinc-finger</keyword>
<dbReference type="GO" id="GO:0008270">
    <property type="term" value="F:zinc ion binding"/>
    <property type="evidence" value="ECO:0007669"/>
    <property type="project" value="UniProtKB-KW"/>
</dbReference>
<accession>A0AA38FCF5</accession>
<dbReference type="GO" id="GO:0050821">
    <property type="term" value="P:protein stabilization"/>
    <property type="evidence" value="ECO:0007669"/>
    <property type="project" value="TreeGrafter"/>
</dbReference>
<protein>
    <recommendedName>
        <fullName evidence="3">DNL-type domain-containing protein</fullName>
    </recommendedName>
</protein>
<evidence type="ECO:0000259" key="3">
    <source>
        <dbReference type="PROSITE" id="PS51501"/>
    </source>
</evidence>
<dbReference type="EMBL" id="JAHRHJ020000010">
    <property type="protein sequence ID" value="KAH9297518.1"/>
    <property type="molecule type" value="Genomic_DNA"/>
</dbReference>
<keyword evidence="5" id="KW-1185">Reference proteome</keyword>